<reference evidence="1 2" key="1">
    <citation type="submission" date="2020-04" db="EMBL/GenBank/DDBJ databases">
        <authorList>
            <person name="Hitch T.C.A."/>
            <person name="Wylensek D."/>
            <person name="Clavel T."/>
        </authorList>
    </citation>
    <scope>NUCLEOTIDE SEQUENCE [LARGE SCALE GENOMIC DNA]</scope>
    <source>
        <strain evidence="1 2">WB01_NA02</strain>
    </source>
</reference>
<dbReference type="AlphaFoldDB" id="A0A7X9SMD6"/>
<evidence type="ECO:0000313" key="2">
    <source>
        <dbReference type="Proteomes" id="UP000587880"/>
    </source>
</evidence>
<organism evidence="1 2">
    <name type="scientific">Clostridium beijerinckii</name>
    <name type="common">Clostridium MP</name>
    <dbReference type="NCBI Taxonomy" id="1520"/>
    <lineage>
        <taxon>Bacteria</taxon>
        <taxon>Bacillati</taxon>
        <taxon>Bacillota</taxon>
        <taxon>Clostridia</taxon>
        <taxon>Eubacteriales</taxon>
        <taxon>Clostridiaceae</taxon>
        <taxon>Clostridium</taxon>
    </lineage>
</organism>
<gene>
    <name evidence="1" type="ORF">HF849_07310</name>
</gene>
<evidence type="ECO:0008006" key="3">
    <source>
        <dbReference type="Google" id="ProtNLM"/>
    </source>
</evidence>
<evidence type="ECO:0000313" key="1">
    <source>
        <dbReference type="EMBL" id="NMF04571.1"/>
    </source>
</evidence>
<protein>
    <recommendedName>
        <fullName evidence="3">Minor capsid protein</fullName>
    </recommendedName>
</protein>
<sequence>MSVKVSVKLNQSKINRLVEASKQAFKLTVEDVLKDIKDSQVVPKDTGRLEESGEIDFSQVENMIASIVFDTPYAKRLYWHPEYNFKTDKNSNAQGRWMDMYISGIKRDFVKERYFVHLKELSKGLIR</sequence>
<dbReference type="Proteomes" id="UP000587880">
    <property type="component" value="Unassembled WGS sequence"/>
</dbReference>
<comment type="caution">
    <text evidence="1">The sequence shown here is derived from an EMBL/GenBank/DDBJ whole genome shotgun (WGS) entry which is preliminary data.</text>
</comment>
<name>A0A7X9SMD6_CLOBE</name>
<dbReference type="EMBL" id="JABAGD010000010">
    <property type="protein sequence ID" value="NMF04571.1"/>
    <property type="molecule type" value="Genomic_DNA"/>
</dbReference>
<proteinExistence type="predicted"/>
<dbReference type="RefSeq" id="WP_168981565.1">
    <property type="nucleotide sequence ID" value="NZ_JABAGD010000010.1"/>
</dbReference>
<accession>A0A7X9SMD6</accession>